<evidence type="ECO:0000256" key="2">
    <source>
        <dbReference type="ARBA" id="ARBA00023015"/>
    </source>
</evidence>
<evidence type="ECO:0000256" key="3">
    <source>
        <dbReference type="ARBA" id="ARBA00023125"/>
    </source>
</evidence>
<feature type="domain" description="HTH lysR-type" evidence="6">
    <location>
        <begin position="1"/>
        <end position="58"/>
    </location>
</feature>
<dbReference type="SUPFAM" id="SSF53850">
    <property type="entry name" value="Periplasmic binding protein-like II"/>
    <property type="match status" value="1"/>
</dbReference>
<comment type="similarity">
    <text evidence="1">Belongs to the LysR transcriptional regulatory family.</text>
</comment>
<dbReference type="Gene3D" id="1.10.10.10">
    <property type="entry name" value="Winged helix-like DNA-binding domain superfamily/Winged helix DNA-binding domain"/>
    <property type="match status" value="1"/>
</dbReference>
<evidence type="ECO:0000313" key="8">
    <source>
        <dbReference type="Proteomes" id="UP001549366"/>
    </source>
</evidence>
<dbReference type="PROSITE" id="PS50931">
    <property type="entry name" value="HTH_LYSR"/>
    <property type="match status" value="1"/>
</dbReference>
<keyword evidence="3" id="KW-0238">DNA-binding</keyword>
<dbReference type="Pfam" id="PF03466">
    <property type="entry name" value="LysR_substrate"/>
    <property type="match status" value="1"/>
</dbReference>
<comment type="caution">
    <text evidence="7">The sequence shown here is derived from an EMBL/GenBank/DDBJ whole genome shotgun (WGS) entry which is preliminary data.</text>
</comment>
<evidence type="ECO:0000259" key="6">
    <source>
        <dbReference type="PROSITE" id="PS50931"/>
    </source>
</evidence>
<dbReference type="InterPro" id="IPR000847">
    <property type="entry name" value="LysR_HTH_N"/>
</dbReference>
<dbReference type="InterPro" id="IPR036390">
    <property type="entry name" value="WH_DNA-bd_sf"/>
</dbReference>
<dbReference type="EMBL" id="JBEWTB010000002">
    <property type="protein sequence ID" value="MET4757858.1"/>
    <property type="molecule type" value="Genomic_DNA"/>
</dbReference>
<dbReference type="RefSeq" id="WP_354007980.1">
    <property type="nucleotide sequence ID" value="NZ_JBEWTA010000001.1"/>
</dbReference>
<dbReference type="PANTHER" id="PTHR30126">
    <property type="entry name" value="HTH-TYPE TRANSCRIPTIONAL REGULATOR"/>
    <property type="match status" value="1"/>
</dbReference>
<evidence type="ECO:0000256" key="1">
    <source>
        <dbReference type="ARBA" id="ARBA00009437"/>
    </source>
</evidence>
<dbReference type="Pfam" id="PF00126">
    <property type="entry name" value="HTH_1"/>
    <property type="match status" value="1"/>
</dbReference>
<dbReference type="InterPro" id="IPR036388">
    <property type="entry name" value="WH-like_DNA-bd_sf"/>
</dbReference>
<keyword evidence="8" id="KW-1185">Reference proteome</keyword>
<dbReference type="PRINTS" id="PR00039">
    <property type="entry name" value="HTHLYSR"/>
</dbReference>
<keyword evidence="4" id="KW-0804">Transcription</keyword>
<keyword evidence="2" id="KW-0805">Transcription regulation</keyword>
<gene>
    <name evidence="7" type="ORF">V5J35_003050</name>
</gene>
<proteinExistence type="inferred from homology"/>
<evidence type="ECO:0000256" key="4">
    <source>
        <dbReference type="ARBA" id="ARBA00023163"/>
    </source>
</evidence>
<dbReference type="PANTHER" id="PTHR30126:SF94">
    <property type="entry name" value="LYSR FAMILY TRANSCRIPTIONAL REGULATOR"/>
    <property type="match status" value="1"/>
</dbReference>
<evidence type="ECO:0000256" key="5">
    <source>
        <dbReference type="SAM" id="MobiDB-lite"/>
    </source>
</evidence>
<feature type="region of interest" description="Disordered" evidence="5">
    <location>
        <begin position="296"/>
        <end position="317"/>
    </location>
</feature>
<dbReference type="InterPro" id="IPR005119">
    <property type="entry name" value="LysR_subst-bd"/>
</dbReference>
<dbReference type="SUPFAM" id="SSF46785">
    <property type="entry name" value="Winged helix' DNA-binding domain"/>
    <property type="match status" value="1"/>
</dbReference>
<name>A0ABV2SLT5_9GAMM</name>
<protein>
    <submittedName>
        <fullName evidence="7">Aminoethylphosphonate catabolism LysR family transcriptional regulator</fullName>
    </submittedName>
</protein>
<organism evidence="7 8">
    <name type="scientific">Endozoicomonas lisbonensis</name>
    <dbReference type="NCBI Taxonomy" id="3120522"/>
    <lineage>
        <taxon>Bacteria</taxon>
        <taxon>Pseudomonadati</taxon>
        <taxon>Pseudomonadota</taxon>
        <taxon>Gammaproteobacteria</taxon>
        <taxon>Oceanospirillales</taxon>
        <taxon>Endozoicomonadaceae</taxon>
        <taxon>Endozoicomonas</taxon>
    </lineage>
</organism>
<accession>A0ABV2SLT5</accession>
<dbReference type="Proteomes" id="UP001549366">
    <property type="component" value="Unassembled WGS sequence"/>
</dbReference>
<reference evidence="7 8" key="1">
    <citation type="submission" date="2024-06" db="EMBL/GenBank/DDBJ databases">
        <title>Genomic Encyclopedia of Type Strains, Phase V (KMG-V): Genome sequencing to study the core and pangenomes of soil and plant-associated prokaryotes.</title>
        <authorList>
            <person name="Whitman W."/>
        </authorList>
    </citation>
    <scope>NUCLEOTIDE SEQUENCE [LARGE SCALE GENOMIC DNA]</scope>
    <source>
        <strain evidence="7 8">NE40</strain>
    </source>
</reference>
<sequence>MKFSQLRSFHAVARTGSFSKAAEQLHISQPTITAQIRELESYYNVQLLRRQRGNNQLTETGAALYQQTQMIFALEKKAKQILRSDGRLLTGTLKIGAVSPPFFMPILKEFHARYPGIKLEVETGGSELITQKVLNGQLDAGMIAYSKPDERLFSFEFSRQRIILMAPKDDPIVQHRQVTLSMLHNQPMIQREKGSTTRQIFEQAIAEQNIAGRNIKPRIIMEVSSREAVRQATASGLGLSYVGATEYLSHPDIKAISIADLDEFSCSYVICHNAQRHTPMTNAFIEVALPLSSQFQGEADEKKPPQVKGGLKVEKSI</sequence>
<dbReference type="Gene3D" id="3.40.190.290">
    <property type="match status" value="1"/>
</dbReference>
<evidence type="ECO:0000313" key="7">
    <source>
        <dbReference type="EMBL" id="MET4757858.1"/>
    </source>
</evidence>